<protein>
    <recommendedName>
        <fullName evidence="5">Translation machinery-associated protein 16 homolog</fullName>
    </recommendedName>
</protein>
<sequence>MPKLKQLEKCKHPNSRKTKALTKQMKRQTTREKIKLSSNIKLNILGEKIVWFRDHLDPEWTTCSPKQVQDLILQYLSRFNAELEQIRLKHSIGNRKKRQHASREDIIHMTIESEKRRIHYMWLR</sequence>
<dbReference type="Pfam" id="PF11176">
    <property type="entry name" value="Tma16"/>
    <property type="match status" value="1"/>
</dbReference>
<dbReference type="AlphaFoldDB" id="A0AAV8XC04"/>
<dbReference type="PANTHER" id="PTHR13349:SF2">
    <property type="entry name" value="TRANSLATION MACHINERY-ASSOCIATED PROTEIN 16"/>
    <property type="match status" value="1"/>
</dbReference>
<organism evidence="3 4">
    <name type="scientific">Rhamnusium bicolor</name>
    <dbReference type="NCBI Taxonomy" id="1586634"/>
    <lineage>
        <taxon>Eukaryota</taxon>
        <taxon>Metazoa</taxon>
        <taxon>Ecdysozoa</taxon>
        <taxon>Arthropoda</taxon>
        <taxon>Hexapoda</taxon>
        <taxon>Insecta</taxon>
        <taxon>Pterygota</taxon>
        <taxon>Neoptera</taxon>
        <taxon>Endopterygota</taxon>
        <taxon>Coleoptera</taxon>
        <taxon>Polyphaga</taxon>
        <taxon>Cucujiformia</taxon>
        <taxon>Chrysomeloidea</taxon>
        <taxon>Cerambycidae</taxon>
        <taxon>Lepturinae</taxon>
        <taxon>Rhagiini</taxon>
        <taxon>Rhamnusium</taxon>
    </lineage>
</organism>
<evidence type="ECO:0000313" key="3">
    <source>
        <dbReference type="EMBL" id="KAJ8935951.1"/>
    </source>
</evidence>
<evidence type="ECO:0008006" key="5">
    <source>
        <dbReference type="Google" id="ProtNLM"/>
    </source>
</evidence>
<proteinExistence type="inferred from homology"/>
<dbReference type="InterPro" id="IPR038356">
    <property type="entry name" value="Tma16_sf"/>
</dbReference>
<dbReference type="PANTHER" id="PTHR13349">
    <property type="entry name" value="TRANSLATION MACHINERY-ASSOCIATED PROTEIN 16"/>
    <property type="match status" value="1"/>
</dbReference>
<feature type="compositionally biased region" description="Basic residues" evidence="2">
    <location>
        <begin position="12"/>
        <end position="28"/>
    </location>
</feature>
<dbReference type="EMBL" id="JANEYF010003495">
    <property type="protein sequence ID" value="KAJ8935951.1"/>
    <property type="molecule type" value="Genomic_DNA"/>
</dbReference>
<dbReference type="Proteomes" id="UP001162156">
    <property type="component" value="Unassembled WGS sequence"/>
</dbReference>
<feature type="region of interest" description="Disordered" evidence="2">
    <location>
        <begin position="1"/>
        <end position="32"/>
    </location>
</feature>
<name>A0AAV8XC04_9CUCU</name>
<evidence type="ECO:0000256" key="1">
    <source>
        <dbReference type="ARBA" id="ARBA00034127"/>
    </source>
</evidence>
<gene>
    <name evidence="3" type="ORF">NQ314_012573</name>
</gene>
<evidence type="ECO:0000256" key="2">
    <source>
        <dbReference type="SAM" id="MobiDB-lite"/>
    </source>
</evidence>
<dbReference type="Gene3D" id="1.20.1440.170">
    <property type="entry name" value="Translation machinery-associated protein 16-like"/>
    <property type="match status" value="1"/>
</dbReference>
<feature type="compositionally biased region" description="Basic and acidic residues" evidence="2">
    <location>
        <begin position="1"/>
        <end position="11"/>
    </location>
</feature>
<reference evidence="3" key="1">
    <citation type="journal article" date="2023" name="Insect Mol. Biol.">
        <title>Genome sequencing provides insights into the evolution of gene families encoding plant cell wall-degrading enzymes in longhorned beetles.</title>
        <authorList>
            <person name="Shin N.R."/>
            <person name="Okamura Y."/>
            <person name="Kirsch R."/>
            <person name="Pauchet Y."/>
        </authorList>
    </citation>
    <scope>NUCLEOTIDE SEQUENCE</scope>
    <source>
        <strain evidence="3">RBIC_L_NR</strain>
    </source>
</reference>
<evidence type="ECO:0000313" key="4">
    <source>
        <dbReference type="Proteomes" id="UP001162156"/>
    </source>
</evidence>
<comment type="similarity">
    <text evidence="1">Belongs to the TMA16 family.</text>
</comment>
<comment type="caution">
    <text evidence="3">The sequence shown here is derived from an EMBL/GenBank/DDBJ whole genome shotgun (WGS) entry which is preliminary data.</text>
</comment>
<dbReference type="InterPro" id="IPR021346">
    <property type="entry name" value="Tma16"/>
</dbReference>
<dbReference type="GO" id="GO:0005634">
    <property type="term" value="C:nucleus"/>
    <property type="evidence" value="ECO:0007669"/>
    <property type="project" value="TreeGrafter"/>
</dbReference>
<keyword evidence="4" id="KW-1185">Reference proteome</keyword>
<accession>A0AAV8XC04</accession>